<protein>
    <submittedName>
        <fullName evidence="2">Uncharacterized protein</fullName>
    </submittedName>
</protein>
<dbReference type="RefSeq" id="XP_020892657.1">
    <property type="nucleotide sequence ID" value="XM_021036998.2"/>
</dbReference>
<evidence type="ECO:0000256" key="1">
    <source>
        <dbReference type="SAM" id="MobiDB-lite"/>
    </source>
</evidence>
<evidence type="ECO:0000313" key="2">
    <source>
        <dbReference type="EnsemblMetazoa" id="XP_020892657.1"/>
    </source>
</evidence>
<dbReference type="GeneID" id="110231925"/>
<dbReference type="Proteomes" id="UP000887567">
    <property type="component" value="Unplaced"/>
</dbReference>
<dbReference type="KEGG" id="epa:110231925"/>
<reference evidence="2" key="1">
    <citation type="submission" date="2022-11" db="UniProtKB">
        <authorList>
            <consortium name="EnsemblMetazoa"/>
        </authorList>
    </citation>
    <scope>IDENTIFICATION</scope>
</reference>
<feature type="compositionally biased region" description="Basic and acidic residues" evidence="1">
    <location>
        <begin position="105"/>
        <end position="137"/>
    </location>
</feature>
<evidence type="ECO:0000313" key="3">
    <source>
        <dbReference type="Proteomes" id="UP000887567"/>
    </source>
</evidence>
<proteinExistence type="predicted"/>
<dbReference type="EnsemblMetazoa" id="XM_021036998.2">
    <property type="protein sequence ID" value="XP_020892657.1"/>
    <property type="gene ID" value="LOC110231925"/>
</dbReference>
<organism evidence="2 3">
    <name type="scientific">Exaiptasia diaphana</name>
    <name type="common">Tropical sea anemone</name>
    <name type="synonym">Aiptasia pulchella</name>
    <dbReference type="NCBI Taxonomy" id="2652724"/>
    <lineage>
        <taxon>Eukaryota</taxon>
        <taxon>Metazoa</taxon>
        <taxon>Cnidaria</taxon>
        <taxon>Anthozoa</taxon>
        <taxon>Hexacorallia</taxon>
        <taxon>Actiniaria</taxon>
        <taxon>Aiptasiidae</taxon>
        <taxon>Exaiptasia</taxon>
    </lineage>
</organism>
<accession>A0A913WQP8</accession>
<sequence length="245" mass="27907">MENAACYDATEETHLLADSAHGITQNNESTTEENKPLQKKNRAGLILPIKNGYSEILDNNKLHNGKESGTTQSVSRHPRVVSRIRSVTDTHGIVRENVSQNRRWSNADRRTSNHLEHGYDDMSRNETHSNMSRHEDATNNNAQEVSRNHDLPNNDDCDSTSNRFRTNTDGSFYTHSEAEECEESDFSVYMSTDTIALRQRRHTNGLSFSGLIRPRRRHHRRQSRAATCVTDSFVDECVCCNCTIL</sequence>
<dbReference type="OrthoDB" id="5965140at2759"/>
<feature type="region of interest" description="Disordered" evidence="1">
    <location>
        <begin position="99"/>
        <end position="162"/>
    </location>
</feature>
<dbReference type="AlphaFoldDB" id="A0A913WQP8"/>
<keyword evidence="3" id="KW-1185">Reference proteome</keyword>
<name>A0A913WQP8_EXADI</name>